<evidence type="ECO:0000256" key="1">
    <source>
        <dbReference type="SAM" id="MobiDB-lite"/>
    </source>
</evidence>
<feature type="domain" description="ChlI/MoxR AAA lid" evidence="2">
    <location>
        <begin position="27"/>
        <end position="98"/>
    </location>
</feature>
<organism evidence="3 4">
    <name type="scientific">Mangrovihabitans endophyticus</name>
    <dbReference type="NCBI Taxonomy" id="1751298"/>
    <lineage>
        <taxon>Bacteria</taxon>
        <taxon>Bacillati</taxon>
        <taxon>Actinomycetota</taxon>
        <taxon>Actinomycetes</taxon>
        <taxon>Micromonosporales</taxon>
        <taxon>Micromonosporaceae</taxon>
        <taxon>Mangrovihabitans</taxon>
    </lineage>
</organism>
<dbReference type="EMBL" id="BMMX01000002">
    <property type="protein sequence ID" value="GGK79891.1"/>
    <property type="molecule type" value="Genomic_DNA"/>
</dbReference>
<dbReference type="Proteomes" id="UP000656042">
    <property type="component" value="Unassembled WGS sequence"/>
</dbReference>
<comment type="caution">
    <text evidence="3">The sequence shown here is derived from an EMBL/GenBank/DDBJ whole genome shotgun (WGS) entry which is preliminary data.</text>
</comment>
<dbReference type="PANTHER" id="PTHR42759">
    <property type="entry name" value="MOXR FAMILY PROTEIN"/>
    <property type="match status" value="1"/>
</dbReference>
<dbReference type="InterPro" id="IPR050764">
    <property type="entry name" value="CbbQ/NirQ/NorQ/GpvN"/>
</dbReference>
<dbReference type="Pfam" id="PF17863">
    <property type="entry name" value="AAA_lid_2"/>
    <property type="match status" value="1"/>
</dbReference>
<dbReference type="AlphaFoldDB" id="A0A8J3BYB9"/>
<accession>A0A8J3BYB9</accession>
<reference evidence="3" key="1">
    <citation type="journal article" date="2014" name="Int. J. Syst. Evol. Microbiol.">
        <title>Complete genome sequence of Corynebacterium casei LMG S-19264T (=DSM 44701T), isolated from a smear-ripened cheese.</title>
        <authorList>
            <consortium name="US DOE Joint Genome Institute (JGI-PGF)"/>
            <person name="Walter F."/>
            <person name="Albersmeier A."/>
            <person name="Kalinowski J."/>
            <person name="Ruckert C."/>
        </authorList>
    </citation>
    <scope>NUCLEOTIDE SEQUENCE</scope>
    <source>
        <strain evidence="3">CGMCC 4.7299</strain>
    </source>
</reference>
<dbReference type="PANTHER" id="PTHR42759:SF5">
    <property type="entry name" value="METHANOL DEHYDROGENASE REGULATOR"/>
    <property type="match status" value="1"/>
</dbReference>
<keyword evidence="4" id="KW-1185">Reference proteome</keyword>
<evidence type="ECO:0000259" key="2">
    <source>
        <dbReference type="Pfam" id="PF17863"/>
    </source>
</evidence>
<evidence type="ECO:0000313" key="4">
    <source>
        <dbReference type="Proteomes" id="UP000656042"/>
    </source>
</evidence>
<sequence length="126" mass="13492">MAELQTAAAAVEADRRILTYIVDLLTATRQHPRITVGASPRAGLDLLAVAKAHALLEGRDYVLPDDVKTHAVSVLAHRLTLTPETWVRDISAAQLVTDILAETAVPGGPSTTSQPESRRQHGALRS</sequence>
<feature type="region of interest" description="Disordered" evidence="1">
    <location>
        <begin position="103"/>
        <end position="126"/>
    </location>
</feature>
<name>A0A8J3BYB9_9ACTN</name>
<proteinExistence type="predicted"/>
<reference evidence="3" key="2">
    <citation type="submission" date="2020-09" db="EMBL/GenBank/DDBJ databases">
        <authorList>
            <person name="Sun Q."/>
            <person name="Zhou Y."/>
        </authorList>
    </citation>
    <scope>NUCLEOTIDE SEQUENCE</scope>
    <source>
        <strain evidence="3">CGMCC 4.7299</strain>
    </source>
</reference>
<evidence type="ECO:0000313" key="3">
    <source>
        <dbReference type="EMBL" id="GGK79891.1"/>
    </source>
</evidence>
<dbReference type="InterPro" id="IPR041628">
    <property type="entry name" value="ChlI/MoxR_AAA_lid"/>
</dbReference>
<dbReference type="Gene3D" id="1.10.8.80">
    <property type="entry name" value="Magnesium chelatase subunit I, C-Terminal domain"/>
    <property type="match status" value="1"/>
</dbReference>
<protein>
    <recommendedName>
        <fullName evidence="2">ChlI/MoxR AAA lid domain-containing protein</fullName>
    </recommendedName>
</protein>
<gene>
    <name evidence="3" type="ORF">GCM10012284_12360</name>
</gene>